<proteinExistence type="predicted"/>
<accession>A0A3M7PVX5</accession>
<organism evidence="1 2">
    <name type="scientific">Brachionus plicatilis</name>
    <name type="common">Marine rotifer</name>
    <name type="synonym">Brachionus muelleri</name>
    <dbReference type="NCBI Taxonomy" id="10195"/>
    <lineage>
        <taxon>Eukaryota</taxon>
        <taxon>Metazoa</taxon>
        <taxon>Spiralia</taxon>
        <taxon>Gnathifera</taxon>
        <taxon>Rotifera</taxon>
        <taxon>Eurotatoria</taxon>
        <taxon>Monogononta</taxon>
        <taxon>Pseudotrocha</taxon>
        <taxon>Ploima</taxon>
        <taxon>Brachionidae</taxon>
        <taxon>Brachionus</taxon>
    </lineage>
</organism>
<sequence length="510" mass="59301">MKKSIIIFLLKYKPLFNLHEQFFREKKEHLSIRIHKQYQKLKIPSLNILKQSVNSKYRQGRKVQVHHFIDFIDQCEKTSDYKSQTNTKNTSQIIKNLKLPKYQPDQIVKTYLLNSNSFSEKILQVNCIIFKKKFGESMSALKHVDQEITQIYDQFKPILTEYKIIKNLSPSIQPDLINPEFSNAILRSITNLHAFLINLTDKNINDQDQQEFLINYNDLIVEIVSSIGEIINTISDQLFKLKETKIIVSNYAALVLNLAEKSPIKYNHLRNIFNKLVGNLLNLILTVQNHLCNSFISQCANEQCLVYELHRAIGSLVYENGPVLNNQNIDSIISCATKLESQIEEKIEFLAEKKWSSKNQGQEDVLYKLKLISTQLVFNITMAKINKNKDNDQGEKEFIGDQHKVPCAEFFIKVLRFNVSLKFNLPFGGKNEDNREKQMFEDEEFMVNVTKTMNKALHGLENLFLSINASLNWIHIKNEKFQLGDILAIVKSHLNFQKGLVSLWLNDKKQ</sequence>
<comment type="caution">
    <text evidence="1">The sequence shown here is derived from an EMBL/GenBank/DDBJ whole genome shotgun (WGS) entry which is preliminary data.</text>
</comment>
<gene>
    <name evidence="1" type="ORF">BpHYR1_029759</name>
</gene>
<name>A0A3M7PVX5_BRAPC</name>
<evidence type="ECO:0000313" key="2">
    <source>
        <dbReference type="Proteomes" id="UP000276133"/>
    </source>
</evidence>
<protein>
    <submittedName>
        <fullName evidence="1">Uncharacterized protein</fullName>
    </submittedName>
</protein>
<evidence type="ECO:0000313" key="1">
    <source>
        <dbReference type="EMBL" id="RNA02838.1"/>
    </source>
</evidence>
<dbReference type="AlphaFoldDB" id="A0A3M7PVX5"/>
<reference evidence="1 2" key="1">
    <citation type="journal article" date="2018" name="Sci. Rep.">
        <title>Genomic signatures of local adaptation to the degree of environmental predictability in rotifers.</title>
        <authorList>
            <person name="Franch-Gras L."/>
            <person name="Hahn C."/>
            <person name="Garcia-Roger E.M."/>
            <person name="Carmona M.J."/>
            <person name="Serra M."/>
            <person name="Gomez A."/>
        </authorList>
    </citation>
    <scope>NUCLEOTIDE SEQUENCE [LARGE SCALE GENOMIC DNA]</scope>
    <source>
        <strain evidence="1">HYR1</strain>
    </source>
</reference>
<dbReference type="EMBL" id="REGN01008743">
    <property type="protein sequence ID" value="RNA02838.1"/>
    <property type="molecule type" value="Genomic_DNA"/>
</dbReference>
<keyword evidence="2" id="KW-1185">Reference proteome</keyword>
<dbReference type="Proteomes" id="UP000276133">
    <property type="component" value="Unassembled WGS sequence"/>
</dbReference>